<feature type="chain" id="PRO_5046137382" description="Sugar transporter" evidence="8">
    <location>
        <begin position="22"/>
        <end position="70"/>
    </location>
</feature>
<dbReference type="InterPro" id="IPR032831">
    <property type="entry name" value="LptM_cons"/>
</dbReference>
<evidence type="ECO:0000313" key="9">
    <source>
        <dbReference type="EMBL" id="QOW21888.1"/>
    </source>
</evidence>
<comment type="subcellular location">
    <subcellularLocation>
        <location evidence="1">Cell outer membrane</location>
        <topology evidence="1">Lipid-anchor</topology>
    </subcellularLocation>
</comment>
<dbReference type="PROSITE" id="PS51257">
    <property type="entry name" value="PROKAR_LIPOPROTEIN"/>
    <property type="match status" value="1"/>
</dbReference>
<protein>
    <recommendedName>
        <fullName evidence="11">Sugar transporter</fullName>
    </recommendedName>
</protein>
<keyword evidence="2 8" id="KW-0732">Signal</keyword>
<evidence type="ECO:0008006" key="11">
    <source>
        <dbReference type="Google" id="ProtNLM"/>
    </source>
</evidence>
<keyword evidence="10" id="KW-1185">Reference proteome</keyword>
<gene>
    <name evidence="9" type="ORF">INQ42_11790</name>
</gene>
<sequence>MNARLPIRLLALVIALPLAVAGCGNTGPLVLPQAAPADTPVDDDATTDDTIEELGADPIPEVGGDDDGND</sequence>
<evidence type="ECO:0000313" key="10">
    <source>
        <dbReference type="Proteomes" id="UP000593932"/>
    </source>
</evidence>
<keyword evidence="6" id="KW-0449">Lipoprotein</keyword>
<name>A0A7S6ZUB2_9GAMM</name>
<evidence type="ECO:0000256" key="2">
    <source>
        <dbReference type="ARBA" id="ARBA00022729"/>
    </source>
</evidence>
<dbReference type="Proteomes" id="UP000593932">
    <property type="component" value="Chromosome"/>
</dbReference>
<keyword evidence="3" id="KW-0472">Membrane</keyword>
<dbReference type="EMBL" id="CP063657">
    <property type="protein sequence ID" value="QOW21888.1"/>
    <property type="molecule type" value="Genomic_DNA"/>
</dbReference>
<proteinExistence type="predicted"/>
<evidence type="ECO:0000256" key="6">
    <source>
        <dbReference type="ARBA" id="ARBA00023288"/>
    </source>
</evidence>
<evidence type="ECO:0000256" key="4">
    <source>
        <dbReference type="ARBA" id="ARBA00023139"/>
    </source>
</evidence>
<feature type="compositionally biased region" description="Acidic residues" evidence="7">
    <location>
        <begin position="40"/>
        <end position="55"/>
    </location>
</feature>
<evidence type="ECO:0000256" key="3">
    <source>
        <dbReference type="ARBA" id="ARBA00023136"/>
    </source>
</evidence>
<accession>A0A7S6ZUB2</accession>
<dbReference type="RefSeq" id="WP_194034441.1">
    <property type="nucleotide sequence ID" value="NZ_CP063657.1"/>
</dbReference>
<feature type="region of interest" description="Disordered" evidence="7">
    <location>
        <begin position="29"/>
        <end position="70"/>
    </location>
</feature>
<feature type="signal peptide" evidence="8">
    <location>
        <begin position="1"/>
        <end position="21"/>
    </location>
</feature>
<dbReference type="NCBIfam" id="NF047847">
    <property type="entry name" value="SS_mature_LptM"/>
    <property type="match status" value="1"/>
</dbReference>
<keyword evidence="4" id="KW-0564">Palmitate</keyword>
<evidence type="ECO:0000256" key="8">
    <source>
        <dbReference type="SAM" id="SignalP"/>
    </source>
</evidence>
<evidence type="ECO:0000256" key="5">
    <source>
        <dbReference type="ARBA" id="ARBA00023237"/>
    </source>
</evidence>
<organism evidence="9 10">
    <name type="scientific">Novilysobacter avium</name>
    <dbReference type="NCBI Taxonomy" id="2781023"/>
    <lineage>
        <taxon>Bacteria</taxon>
        <taxon>Pseudomonadati</taxon>
        <taxon>Pseudomonadota</taxon>
        <taxon>Gammaproteobacteria</taxon>
        <taxon>Lysobacterales</taxon>
        <taxon>Lysobacteraceae</taxon>
        <taxon>Novilysobacter</taxon>
    </lineage>
</organism>
<evidence type="ECO:0000256" key="7">
    <source>
        <dbReference type="SAM" id="MobiDB-lite"/>
    </source>
</evidence>
<keyword evidence="5" id="KW-0998">Cell outer membrane</keyword>
<evidence type="ECO:0000256" key="1">
    <source>
        <dbReference type="ARBA" id="ARBA00004459"/>
    </source>
</evidence>
<reference evidence="9 10" key="1">
    <citation type="submission" date="2020-10" db="EMBL/GenBank/DDBJ databases">
        <title>complete genome sequencing of Lysobacter sp. H23M41.</title>
        <authorList>
            <person name="Bae J.-W."/>
            <person name="Lee S.-Y."/>
        </authorList>
    </citation>
    <scope>NUCLEOTIDE SEQUENCE [LARGE SCALE GENOMIC DNA]</scope>
    <source>
        <strain evidence="9 10">H23M41</strain>
    </source>
</reference>